<reference evidence="3" key="2">
    <citation type="journal article" date="2022" name="Microb. Genom.">
        <title>A chromosome-scale genome assembly of the tomato pathogen Cladosporium fulvum reveals a compartmentalized genome architecture and the presence of a dispensable chromosome.</title>
        <authorList>
            <person name="Zaccaron A.Z."/>
            <person name="Chen L.H."/>
            <person name="Samaras A."/>
            <person name="Stergiopoulos I."/>
        </authorList>
    </citation>
    <scope>NUCLEOTIDE SEQUENCE</scope>
    <source>
        <strain evidence="3">Race5_Kim</strain>
    </source>
</reference>
<gene>
    <name evidence="3" type="ORF">CLAFUR5_02138</name>
</gene>
<evidence type="ECO:0000259" key="2">
    <source>
        <dbReference type="PROSITE" id="PS50181"/>
    </source>
</evidence>
<dbReference type="SUPFAM" id="SSF81383">
    <property type="entry name" value="F-box domain"/>
    <property type="match status" value="1"/>
</dbReference>
<dbReference type="InterPro" id="IPR001810">
    <property type="entry name" value="F-box_dom"/>
</dbReference>
<name>A0A9Q8L4Z4_PASFU</name>
<protein>
    <recommendedName>
        <fullName evidence="2">F-box domain-containing protein</fullName>
    </recommendedName>
</protein>
<evidence type="ECO:0000313" key="3">
    <source>
        <dbReference type="EMBL" id="UJO10970.1"/>
    </source>
</evidence>
<reference evidence="3" key="1">
    <citation type="submission" date="2021-12" db="EMBL/GenBank/DDBJ databases">
        <authorList>
            <person name="Zaccaron A."/>
            <person name="Stergiopoulos I."/>
        </authorList>
    </citation>
    <scope>NUCLEOTIDE SEQUENCE</scope>
    <source>
        <strain evidence="3">Race5_Kim</strain>
    </source>
</reference>
<feature type="domain" description="F-box" evidence="2">
    <location>
        <begin position="11"/>
        <end position="60"/>
    </location>
</feature>
<keyword evidence="4" id="KW-1185">Reference proteome</keyword>
<dbReference type="EMBL" id="CP090163">
    <property type="protein sequence ID" value="UJO10970.1"/>
    <property type="molecule type" value="Genomic_DNA"/>
</dbReference>
<proteinExistence type="predicted"/>
<organism evidence="3 4">
    <name type="scientific">Passalora fulva</name>
    <name type="common">Tomato leaf mold</name>
    <name type="synonym">Cladosporium fulvum</name>
    <dbReference type="NCBI Taxonomy" id="5499"/>
    <lineage>
        <taxon>Eukaryota</taxon>
        <taxon>Fungi</taxon>
        <taxon>Dikarya</taxon>
        <taxon>Ascomycota</taxon>
        <taxon>Pezizomycotina</taxon>
        <taxon>Dothideomycetes</taxon>
        <taxon>Dothideomycetidae</taxon>
        <taxon>Mycosphaerellales</taxon>
        <taxon>Mycosphaerellaceae</taxon>
        <taxon>Fulvia</taxon>
    </lineage>
</organism>
<evidence type="ECO:0000313" key="4">
    <source>
        <dbReference type="Proteomes" id="UP000756132"/>
    </source>
</evidence>
<sequence length="485" mass="52935">MATSATTQPDSSALDDLPQEVLIRIASFLTTAELGPFRRTCQQIETKLFNTFANEFFTKRQFMLEHESLDALIGISRHPGLAAKLTEVIIGTQTLSAGVGLVHDRILHGRLTRDVLLQTGAACEMLAEAFSKLPNLRCVGLRDYDGAGRFRDGLNARWRSWGWSFGFRGALQDPGQVLPVLLTALGRAQARPTNIEVILRRLPHLPFDSFLLPPTASGQSIRAVLAETNTLMLSIGGGAGTAADLAPWATYNDHNSFEAPLRQFLHTATNLQSLRLNFVTDQFMGQRSIEWLSRPVSATSGHTDILHTPSVQLAALNSLEFGMANVPGDVLVRALTKFNLKSISLWKMTLQCPAPDSLASDCWADFLKQLSAALPPTSPLRYISIGAASQYHYTPSQPRSHNAAVATKFVPEGTAETEKAKASKDETIAFKAQFTNKSAQQWLRDMADLTFVPGIHSSPSSSPVSIDSSDSEDLAESEDEDDEDV</sequence>
<dbReference type="Proteomes" id="UP000756132">
    <property type="component" value="Chromosome 1"/>
</dbReference>
<feature type="region of interest" description="Disordered" evidence="1">
    <location>
        <begin position="454"/>
        <end position="485"/>
    </location>
</feature>
<evidence type="ECO:0000256" key="1">
    <source>
        <dbReference type="SAM" id="MobiDB-lite"/>
    </source>
</evidence>
<feature type="compositionally biased region" description="Acidic residues" evidence="1">
    <location>
        <begin position="469"/>
        <end position="485"/>
    </location>
</feature>
<dbReference type="GeneID" id="71982016"/>
<dbReference type="AlphaFoldDB" id="A0A9Q8L4Z4"/>
<dbReference type="InterPro" id="IPR036047">
    <property type="entry name" value="F-box-like_dom_sf"/>
</dbReference>
<dbReference type="OrthoDB" id="5279008at2759"/>
<dbReference type="RefSeq" id="XP_047755336.1">
    <property type="nucleotide sequence ID" value="XM_047901286.1"/>
</dbReference>
<dbReference type="KEGG" id="ffu:CLAFUR5_02138"/>
<accession>A0A9Q8L4Z4</accession>
<feature type="compositionally biased region" description="Low complexity" evidence="1">
    <location>
        <begin position="457"/>
        <end position="468"/>
    </location>
</feature>
<dbReference type="PROSITE" id="PS50181">
    <property type="entry name" value="FBOX"/>
    <property type="match status" value="1"/>
</dbReference>